<dbReference type="PANTHER" id="PTHR44591">
    <property type="entry name" value="STRESS RESPONSE REGULATOR PROTEIN 1"/>
    <property type="match status" value="1"/>
</dbReference>
<dbReference type="AlphaFoldDB" id="A0A7Y8JMM2"/>
<feature type="domain" description="Response regulatory" evidence="3">
    <location>
        <begin position="6"/>
        <end position="128"/>
    </location>
</feature>
<dbReference type="SUPFAM" id="SSF52172">
    <property type="entry name" value="CheY-like"/>
    <property type="match status" value="1"/>
</dbReference>
<dbReference type="Pfam" id="PF00072">
    <property type="entry name" value="Response_reg"/>
    <property type="match status" value="1"/>
</dbReference>
<evidence type="ECO:0000313" key="7">
    <source>
        <dbReference type="Proteomes" id="UP000537188"/>
    </source>
</evidence>
<gene>
    <name evidence="4" type="ORF">HX822_01220</name>
    <name evidence="5" type="ORF">HX828_27185</name>
</gene>
<dbReference type="InterPro" id="IPR011006">
    <property type="entry name" value="CheY-like_superfamily"/>
</dbReference>
<keyword evidence="1 2" id="KW-0597">Phosphoprotein</keyword>
<dbReference type="SMART" id="SM00448">
    <property type="entry name" value="REC"/>
    <property type="match status" value="1"/>
</dbReference>
<dbReference type="InterPro" id="IPR050595">
    <property type="entry name" value="Bact_response_regulator"/>
</dbReference>
<evidence type="ECO:0000256" key="1">
    <source>
        <dbReference type="ARBA" id="ARBA00022553"/>
    </source>
</evidence>
<dbReference type="InterPro" id="IPR001789">
    <property type="entry name" value="Sig_transdc_resp-reg_receiver"/>
</dbReference>
<dbReference type="Proteomes" id="UP000537188">
    <property type="component" value="Unassembled WGS sequence"/>
</dbReference>
<evidence type="ECO:0000259" key="3">
    <source>
        <dbReference type="PROSITE" id="PS50110"/>
    </source>
</evidence>
<sequence length="138" mass="15632">MLEQLRILLVEDHPFQLLATQCLLRNYGYHDLTLAENAEQAMRLMTQTETPFDILLCDQCLPDLPGLELIEIAKRRGFIRSAILLSGLPINELENLKAQAFQRNFPLLGYLPKPLNPIGLNQLIHQLPPPPLNKKVGS</sequence>
<dbReference type="PANTHER" id="PTHR44591:SF3">
    <property type="entry name" value="RESPONSE REGULATORY DOMAIN-CONTAINING PROTEIN"/>
    <property type="match status" value="1"/>
</dbReference>
<dbReference type="GO" id="GO:0000160">
    <property type="term" value="P:phosphorelay signal transduction system"/>
    <property type="evidence" value="ECO:0007669"/>
    <property type="project" value="InterPro"/>
</dbReference>
<accession>A0A7Y8JMM2</accession>
<protein>
    <submittedName>
        <fullName evidence="4">Response regulator</fullName>
    </submittedName>
</protein>
<dbReference type="RefSeq" id="WP_177075565.1">
    <property type="nucleotide sequence ID" value="NZ_JACAOQ010000018.1"/>
</dbReference>
<dbReference type="PROSITE" id="PS50110">
    <property type="entry name" value="RESPONSE_REGULATORY"/>
    <property type="match status" value="1"/>
</dbReference>
<evidence type="ECO:0000256" key="2">
    <source>
        <dbReference type="PROSITE-ProRule" id="PRU00169"/>
    </source>
</evidence>
<organism evidence="4 6">
    <name type="scientific">Pseudomonas yamanorum</name>
    <dbReference type="NCBI Taxonomy" id="515393"/>
    <lineage>
        <taxon>Bacteria</taxon>
        <taxon>Pseudomonadati</taxon>
        <taxon>Pseudomonadota</taxon>
        <taxon>Gammaproteobacteria</taxon>
        <taxon>Pseudomonadales</taxon>
        <taxon>Pseudomonadaceae</taxon>
        <taxon>Pseudomonas</taxon>
    </lineage>
</organism>
<dbReference type="Gene3D" id="3.40.50.2300">
    <property type="match status" value="1"/>
</dbReference>
<proteinExistence type="predicted"/>
<dbReference type="EMBL" id="JACARF010000049">
    <property type="protein sequence ID" value="NWE79248.1"/>
    <property type="molecule type" value="Genomic_DNA"/>
</dbReference>
<dbReference type="CDD" id="cd00156">
    <property type="entry name" value="REC"/>
    <property type="match status" value="1"/>
</dbReference>
<dbReference type="EMBL" id="JACARG010000002">
    <property type="protein sequence ID" value="NWE11539.1"/>
    <property type="molecule type" value="Genomic_DNA"/>
</dbReference>
<dbReference type="Proteomes" id="UP000531950">
    <property type="component" value="Unassembled WGS sequence"/>
</dbReference>
<comment type="caution">
    <text evidence="4">The sequence shown here is derived from an EMBL/GenBank/DDBJ whole genome shotgun (WGS) entry which is preliminary data.</text>
</comment>
<evidence type="ECO:0000313" key="6">
    <source>
        <dbReference type="Proteomes" id="UP000531950"/>
    </source>
</evidence>
<name>A0A7Y8JMM2_9PSED</name>
<evidence type="ECO:0000313" key="5">
    <source>
        <dbReference type="EMBL" id="NWE79248.1"/>
    </source>
</evidence>
<evidence type="ECO:0000313" key="4">
    <source>
        <dbReference type="EMBL" id="NWE11539.1"/>
    </source>
</evidence>
<reference evidence="6 7" key="1">
    <citation type="submission" date="2020-04" db="EMBL/GenBank/DDBJ databases">
        <title>Molecular characterization of pseudomonads from Agaricus bisporus reveal novel blotch 2 pathogens in Western Europe.</title>
        <authorList>
            <person name="Taparia T."/>
            <person name="Krijger M."/>
            <person name="Haynes E."/>
            <person name="Elpinstone J.G."/>
            <person name="Noble R."/>
            <person name="Van Der Wolf J."/>
        </authorList>
    </citation>
    <scope>NUCLEOTIDE SEQUENCE [LARGE SCALE GENOMIC DNA]</scope>
    <source>
        <strain evidence="5 7">IPO3781</strain>
        <strain evidence="4 6">IPO3782</strain>
    </source>
</reference>
<feature type="modified residue" description="4-aspartylphosphate" evidence="2">
    <location>
        <position position="58"/>
    </location>
</feature>